<dbReference type="SUPFAM" id="SSF56672">
    <property type="entry name" value="DNA/RNA polymerases"/>
    <property type="match status" value="2"/>
</dbReference>
<feature type="domain" description="Reverse transcriptase" evidence="1">
    <location>
        <begin position="1"/>
        <end position="82"/>
    </location>
</feature>
<dbReference type="PANTHER" id="PTHR37984">
    <property type="entry name" value="PROTEIN CBG26694"/>
    <property type="match status" value="1"/>
</dbReference>
<dbReference type="Gene3D" id="3.30.70.270">
    <property type="match status" value="3"/>
</dbReference>
<evidence type="ECO:0000313" key="3">
    <source>
        <dbReference type="Proteomes" id="UP001234989"/>
    </source>
</evidence>
<dbReference type="InterPro" id="IPR000477">
    <property type="entry name" value="RT_dom"/>
</dbReference>
<proteinExistence type="predicted"/>
<organism evidence="2 3">
    <name type="scientific">Solanum verrucosum</name>
    <dbReference type="NCBI Taxonomy" id="315347"/>
    <lineage>
        <taxon>Eukaryota</taxon>
        <taxon>Viridiplantae</taxon>
        <taxon>Streptophyta</taxon>
        <taxon>Embryophyta</taxon>
        <taxon>Tracheophyta</taxon>
        <taxon>Spermatophyta</taxon>
        <taxon>Magnoliopsida</taxon>
        <taxon>eudicotyledons</taxon>
        <taxon>Gunneridae</taxon>
        <taxon>Pentapetalae</taxon>
        <taxon>asterids</taxon>
        <taxon>lamiids</taxon>
        <taxon>Solanales</taxon>
        <taxon>Solanaceae</taxon>
        <taxon>Solanoideae</taxon>
        <taxon>Solaneae</taxon>
        <taxon>Solanum</taxon>
    </lineage>
</organism>
<name>A0AAF0QFK5_SOLVR</name>
<dbReference type="AlphaFoldDB" id="A0AAF0QFK5"/>
<dbReference type="Pfam" id="PF00078">
    <property type="entry name" value="RVT_1"/>
    <property type="match status" value="1"/>
</dbReference>
<dbReference type="InterPro" id="IPR043502">
    <property type="entry name" value="DNA/RNA_pol_sf"/>
</dbReference>
<dbReference type="EMBL" id="CP133614">
    <property type="protein sequence ID" value="WMV19661.1"/>
    <property type="molecule type" value="Genomic_DNA"/>
</dbReference>
<dbReference type="Proteomes" id="UP001234989">
    <property type="component" value="Chromosome 3"/>
</dbReference>
<dbReference type="Pfam" id="PF08284">
    <property type="entry name" value="RVP_2"/>
    <property type="match status" value="1"/>
</dbReference>
<protein>
    <recommendedName>
        <fullName evidence="1">Reverse transcriptase domain-containing protein</fullName>
    </recommendedName>
</protein>
<dbReference type="InterPro" id="IPR043128">
    <property type="entry name" value="Rev_trsase/Diguanyl_cyclase"/>
</dbReference>
<evidence type="ECO:0000259" key="1">
    <source>
        <dbReference type="PROSITE" id="PS50878"/>
    </source>
</evidence>
<accession>A0AAF0QFK5</accession>
<keyword evidence="3" id="KW-1185">Reference proteome</keyword>
<dbReference type="InterPro" id="IPR050951">
    <property type="entry name" value="Retrovirus_Pol_polyprotein"/>
</dbReference>
<dbReference type="PROSITE" id="PS50878">
    <property type="entry name" value="RT_POL"/>
    <property type="match status" value="1"/>
</dbReference>
<gene>
    <name evidence="2" type="ORF">MTR67_013046</name>
</gene>
<dbReference type="CDD" id="cd01647">
    <property type="entry name" value="RT_LTR"/>
    <property type="match status" value="1"/>
</dbReference>
<evidence type="ECO:0000313" key="2">
    <source>
        <dbReference type="EMBL" id="WMV19661.1"/>
    </source>
</evidence>
<dbReference type="PANTHER" id="PTHR37984:SF5">
    <property type="entry name" value="PROTEIN NYNRIN-LIKE"/>
    <property type="match status" value="1"/>
</dbReference>
<reference evidence="2" key="1">
    <citation type="submission" date="2023-08" db="EMBL/GenBank/DDBJ databases">
        <title>A de novo genome assembly of Solanum verrucosum Schlechtendal, a Mexican diploid species geographically isolated from the other diploid A-genome species in potato relatives.</title>
        <authorList>
            <person name="Hosaka K."/>
        </authorList>
    </citation>
    <scope>NUCLEOTIDE SEQUENCE</scope>
    <source>
        <tissue evidence="2">Young leaves</tissue>
    </source>
</reference>
<sequence length="367" mass="41265">MSFGLTNTPTVFMDLINSIFRQYLALFVIVFIDDILVYSRSKPEHGNHLQAVLQVLRDREVYTMISKYEFWLDSVDFLGHIVLDAGIAVDTQKIDVVKTWSRPITPTEELKDRLTSTLVQAFPKGSEGYAVYYDSSGVGLGCVLMQHDKERQFGNGKAIQQRQNVGLFSILILVLPKGSEGYAVYCDASGIGSGCVLIQHVGESIVARRVYGDYTVEIIHRQTSVDLVELEMINFDVIMGMDWLASCYANVECWTKIVKFHFPGEAVSEWKGDTTTPKVLQVLRDREIYTKFSKYEFWLDSVAFLGHIVSDAGIAVDTQKIDAVKSWARPMPPTEVCSFLGLAGYYRSFQELKGRLTSTLVLAFPKG</sequence>